<feature type="region of interest" description="Disordered" evidence="1">
    <location>
        <begin position="331"/>
        <end position="351"/>
    </location>
</feature>
<evidence type="ECO:0000259" key="4">
    <source>
        <dbReference type="Pfam" id="PF08840"/>
    </source>
</evidence>
<reference evidence="5 6" key="1">
    <citation type="submission" date="2024-03" db="EMBL/GenBank/DDBJ databases">
        <title>Actinomycetospora sp. OC33-EN08, a novel actinomycete isolated from wild orchid (Aerides multiflora).</title>
        <authorList>
            <person name="Suriyachadkun C."/>
        </authorList>
    </citation>
    <scope>NUCLEOTIDE SEQUENCE [LARGE SCALE GENOMIC DNA]</scope>
    <source>
        <strain evidence="5 6">OC33-EN08</strain>
    </source>
</reference>
<keyword evidence="2" id="KW-0472">Membrane</keyword>
<dbReference type="Pfam" id="PF04775">
    <property type="entry name" value="Bile_Hydr_Trans"/>
    <property type="match status" value="1"/>
</dbReference>
<dbReference type="PANTHER" id="PTHR10824:SF36">
    <property type="entry name" value="ACYL-COA THIOESTERASE 17-RELATED"/>
    <property type="match status" value="1"/>
</dbReference>
<dbReference type="EMBL" id="JBBEGN010000011">
    <property type="protein sequence ID" value="MEJ2870228.1"/>
    <property type="molecule type" value="Genomic_DNA"/>
</dbReference>
<feature type="transmembrane region" description="Helical" evidence="2">
    <location>
        <begin position="12"/>
        <end position="36"/>
    </location>
</feature>
<keyword evidence="2" id="KW-0812">Transmembrane</keyword>
<dbReference type="InterPro" id="IPR042490">
    <property type="entry name" value="Thio_Ohase/BAAT_N"/>
</dbReference>
<gene>
    <name evidence="5" type="ORF">WCD74_20830</name>
</gene>
<feature type="transmembrane region" description="Helical" evidence="2">
    <location>
        <begin position="162"/>
        <end position="186"/>
    </location>
</feature>
<dbReference type="RefSeq" id="WP_337696788.1">
    <property type="nucleotide sequence ID" value="NZ_JBBEGN010000011.1"/>
</dbReference>
<evidence type="ECO:0000259" key="3">
    <source>
        <dbReference type="Pfam" id="PF04775"/>
    </source>
</evidence>
<sequence>MAVVLGFVPWIVYWVLVGNAPFTVAVLAAFGVAVLGTAVSRARGTRPTAFDLGNLGVFVVLAVAALVVPDPVLERWLQPLGNAGLLVVALAGVLTGHPFVRDYATASVDAATARSDGFRVITTAMTWMWVGVFAAMTVVSAIPPVLDGEATIRDAGDTLSVVCYWVAPFVLLGLAGAVSGAFPPWFEQASARLDARSTADPSPTSQRVPAPPAAAGLVVVAPPDSRHDEPFGVLVHGAPAGATVRVTSEGTDLVGRTWRSTADLLAGPDGAVDVAVTSPVRGDWSTADPEAPLWAMRFAEPGAVPDLFVPPAEPWLVTVRAAVESGPSGGVVVRRRPADPGVRTEPCPVQGRPGLLALPAGDPPPGGRPGVVCLGGSEGGHESQIGAALLLASHGFAALAASWVEPGPDGQVAITEVPLERFTAAVSTLAGRDDVDAGRLVAMGISRGAEGLLAACAAPGAATLRGLVLVSPSSVTWQAVGDEGGIPDTGSWTIAGRPVPFRPLPTGALMPQIVRNAWRLDADERAHRPSLLRLRPAYRSGLAAGGPGEIAAERVAAPLLLVSGDDDEVWPGGPMAVELVRRRARADDEHVSHPGAGHLTRLGTVPTDAPWSAGIALGGERAGQAAADRDTTRRVLRFLAAVCGPASAVDADRPRLHQ</sequence>
<dbReference type="PANTHER" id="PTHR10824">
    <property type="entry name" value="ACYL-COENZYME A THIOESTERASE-RELATED"/>
    <property type="match status" value="1"/>
</dbReference>
<feature type="domain" description="Acyl-CoA thioester hydrolase/bile acid-CoA amino acid N-acetyltransferase" evidence="3">
    <location>
        <begin position="228"/>
        <end position="345"/>
    </location>
</feature>
<accession>A0ABU8MSD3</accession>
<dbReference type="Gene3D" id="3.40.50.1820">
    <property type="entry name" value="alpha/beta hydrolase"/>
    <property type="match status" value="1"/>
</dbReference>
<feature type="transmembrane region" description="Helical" evidence="2">
    <location>
        <begin position="48"/>
        <end position="68"/>
    </location>
</feature>
<feature type="domain" description="BAAT/Acyl-CoA thioester hydrolase C-terminal" evidence="4">
    <location>
        <begin position="549"/>
        <end position="640"/>
    </location>
</feature>
<dbReference type="Gene3D" id="2.60.40.2240">
    <property type="entry name" value="Acyl-CoA thioester hydrolase/BAAT N-terminal domain"/>
    <property type="match status" value="1"/>
</dbReference>
<dbReference type="SUPFAM" id="SSF53474">
    <property type="entry name" value="alpha/beta-Hydrolases"/>
    <property type="match status" value="1"/>
</dbReference>
<evidence type="ECO:0000313" key="6">
    <source>
        <dbReference type="Proteomes" id="UP001385809"/>
    </source>
</evidence>
<dbReference type="InterPro" id="IPR014940">
    <property type="entry name" value="BAAT_C"/>
</dbReference>
<dbReference type="InterPro" id="IPR029058">
    <property type="entry name" value="AB_hydrolase_fold"/>
</dbReference>
<dbReference type="InterPro" id="IPR006862">
    <property type="entry name" value="Thio_Ohase/aa_AcTrfase"/>
</dbReference>
<dbReference type="Pfam" id="PF08840">
    <property type="entry name" value="BAAT_C"/>
    <property type="match status" value="1"/>
</dbReference>
<dbReference type="Proteomes" id="UP001385809">
    <property type="component" value="Unassembled WGS sequence"/>
</dbReference>
<evidence type="ECO:0000256" key="2">
    <source>
        <dbReference type="SAM" id="Phobius"/>
    </source>
</evidence>
<evidence type="ECO:0000313" key="5">
    <source>
        <dbReference type="EMBL" id="MEJ2870228.1"/>
    </source>
</evidence>
<evidence type="ECO:0000256" key="1">
    <source>
        <dbReference type="SAM" id="MobiDB-lite"/>
    </source>
</evidence>
<keyword evidence="6" id="KW-1185">Reference proteome</keyword>
<comment type="caution">
    <text evidence="5">The sequence shown here is derived from an EMBL/GenBank/DDBJ whole genome shotgun (WGS) entry which is preliminary data.</text>
</comment>
<feature type="transmembrane region" description="Helical" evidence="2">
    <location>
        <begin position="120"/>
        <end position="142"/>
    </location>
</feature>
<proteinExistence type="predicted"/>
<keyword evidence="2" id="KW-1133">Transmembrane helix</keyword>
<name>A0ABU8MSD3_9PSEU</name>
<protein>
    <submittedName>
        <fullName evidence="5">Acyl-CoA thioesterase/bile acid-CoA:amino acid N-acyltransferase family protein</fullName>
    </submittedName>
</protein>
<organism evidence="5 6">
    <name type="scientific">Actinomycetospora aurantiaca</name>
    <dbReference type="NCBI Taxonomy" id="3129233"/>
    <lineage>
        <taxon>Bacteria</taxon>
        <taxon>Bacillati</taxon>
        <taxon>Actinomycetota</taxon>
        <taxon>Actinomycetes</taxon>
        <taxon>Pseudonocardiales</taxon>
        <taxon>Pseudonocardiaceae</taxon>
        <taxon>Actinomycetospora</taxon>
    </lineage>
</organism>